<proteinExistence type="predicted"/>
<organism evidence="2 3">
    <name type="scientific">Apibacter adventoris</name>
    <dbReference type="NCBI Taxonomy" id="1679466"/>
    <lineage>
        <taxon>Bacteria</taxon>
        <taxon>Pseudomonadati</taxon>
        <taxon>Bacteroidota</taxon>
        <taxon>Flavobacteriia</taxon>
        <taxon>Flavobacteriales</taxon>
        <taxon>Weeksellaceae</taxon>
        <taxon>Apibacter</taxon>
    </lineage>
</organism>
<dbReference type="AlphaFoldDB" id="A0A2S8A7Y0"/>
<evidence type="ECO:0000256" key="1">
    <source>
        <dbReference type="SAM" id="SignalP"/>
    </source>
</evidence>
<evidence type="ECO:0008006" key="4">
    <source>
        <dbReference type="Google" id="ProtNLM"/>
    </source>
</evidence>
<evidence type="ECO:0000313" key="2">
    <source>
        <dbReference type="EMBL" id="PQL90596.1"/>
    </source>
</evidence>
<dbReference type="Proteomes" id="UP000238042">
    <property type="component" value="Unassembled WGS sequence"/>
</dbReference>
<evidence type="ECO:0000313" key="3">
    <source>
        <dbReference type="Proteomes" id="UP000238042"/>
    </source>
</evidence>
<comment type="caution">
    <text evidence="2">The sequence shown here is derived from an EMBL/GenBank/DDBJ whole genome shotgun (WGS) entry which is preliminary data.</text>
</comment>
<dbReference type="OrthoDB" id="1453922at2"/>
<sequence length="134" mass="15877">MNSKICIFSFIFTFCLSFFLIAQDNPKLDVKDLTDKQLETLDKDVSLDDFQKLELYDIYMESNKKIKSAIDKGTDATELRFMIENNDREIDSKLKEILLPEQFEKYIKIKRERAINGEKNKTTKKKKKKNDNHN</sequence>
<dbReference type="RefSeq" id="WP_105247739.1">
    <property type="nucleotide sequence ID" value="NZ_PSZM01000046.1"/>
</dbReference>
<feature type="signal peptide" evidence="1">
    <location>
        <begin position="1"/>
        <end position="22"/>
    </location>
</feature>
<name>A0A2S8A7Y0_9FLAO</name>
<reference evidence="2 3" key="1">
    <citation type="submission" date="2018-02" db="EMBL/GenBank/DDBJ databases">
        <title>Genome sequences of Apibacter spp., gut symbionts of Asian honey bees.</title>
        <authorList>
            <person name="Kwong W.K."/>
            <person name="Steele M.I."/>
            <person name="Moran N.A."/>
        </authorList>
    </citation>
    <scope>NUCLEOTIDE SEQUENCE [LARGE SCALE GENOMIC DNA]</scope>
    <source>
        <strain evidence="3">wkB301</strain>
    </source>
</reference>
<accession>A0A2S8A7Y0</accession>
<keyword evidence="1" id="KW-0732">Signal</keyword>
<dbReference type="EMBL" id="PSZM01000046">
    <property type="protein sequence ID" value="PQL90596.1"/>
    <property type="molecule type" value="Genomic_DNA"/>
</dbReference>
<gene>
    <name evidence="2" type="ORF">C4S77_12020</name>
</gene>
<feature type="chain" id="PRO_5015772584" description="DUF4890 domain-containing protein" evidence="1">
    <location>
        <begin position="23"/>
        <end position="134"/>
    </location>
</feature>
<protein>
    <recommendedName>
        <fullName evidence="4">DUF4890 domain-containing protein</fullName>
    </recommendedName>
</protein>
<keyword evidence="3" id="KW-1185">Reference proteome</keyword>